<dbReference type="Pfam" id="PF10109">
    <property type="entry name" value="Phage_TAC_7"/>
    <property type="match status" value="1"/>
</dbReference>
<proteinExistence type="predicted"/>
<evidence type="ECO:0000313" key="2">
    <source>
        <dbReference type="Proteomes" id="UP000824264"/>
    </source>
</evidence>
<reference evidence="1" key="1">
    <citation type="journal article" date="2021" name="PeerJ">
        <title>Extensive microbial diversity within the chicken gut microbiome revealed by metagenomics and culture.</title>
        <authorList>
            <person name="Gilroy R."/>
            <person name="Ravi A."/>
            <person name="Getino M."/>
            <person name="Pursley I."/>
            <person name="Horton D.L."/>
            <person name="Alikhan N.F."/>
            <person name="Baker D."/>
            <person name="Gharbi K."/>
            <person name="Hall N."/>
            <person name="Watson M."/>
            <person name="Adriaenssens E.M."/>
            <person name="Foster-Nyarko E."/>
            <person name="Jarju S."/>
            <person name="Secka A."/>
            <person name="Antonio M."/>
            <person name="Oren A."/>
            <person name="Chaudhuri R.R."/>
            <person name="La Ragione R."/>
            <person name="Hildebrand F."/>
            <person name="Pallen M.J."/>
        </authorList>
    </citation>
    <scope>NUCLEOTIDE SEQUENCE</scope>
    <source>
        <strain evidence="1">ChiSxjej5B17-1746</strain>
    </source>
</reference>
<evidence type="ECO:0000313" key="1">
    <source>
        <dbReference type="EMBL" id="HIW78789.1"/>
    </source>
</evidence>
<reference evidence="1" key="2">
    <citation type="submission" date="2021-04" db="EMBL/GenBank/DDBJ databases">
        <authorList>
            <person name="Gilroy R."/>
        </authorList>
    </citation>
    <scope>NUCLEOTIDE SEQUENCE</scope>
    <source>
        <strain evidence="1">ChiSxjej5B17-1746</strain>
    </source>
</reference>
<sequence length="101" mass="11490">MPQTKEIKSGIPQDDNVFTLSAPYTTPAGEELKEVRPKTRFTVRDMREVNRLTDRPEDYEIAGVAIMCGLPVEDLLDMDARDYMPLRDRFFDLVGAPKVVS</sequence>
<dbReference type="EMBL" id="DXGI01000246">
    <property type="protein sequence ID" value="HIW78789.1"/>
    <property type="molecule type" value="Genomic_DNA"/>
</dbReference>
<dbReference type="InterPro" id="IPR019289">
    <property type="entry name" value="Phage_tail_E/E"/>
</dbReference>
<accession>A0A9D1R0Q1</accession>
<dbReference type="Proteomes" id="UP000824264">
    <property type="component" value="Unassembled WGS sequence"/>
</dbReference>
<gene>
    <name evidence="1" type="ORF">H9874_06560</name>
</gene>
<protein>
    <submittedName>
        <fullName evidence="1">Phage tail assembly protein</fullName>
    </submittedName>
</protein>
<organism evidence="1 2">
    <name type="scientific">Candidatus Bilophila faecipullorum</name>
    <dbReference type="NCBI Taxonomy" id="2838482"/>
    <lineage>
        <taxon>Bacteria</taxon>
        <taxon>Pseudomonadati</taxon>
        <taxon>Thermodesulfobacteriota</taxon>
        <taxon>Desulfovibrionia</taxon>
        <taxon>Desulfovibrionales</taxon>
        <taxon>Desulfovibrionaceae</taxon>
        <taxon>Bilophila</taxon>
    </lineage>
</organism>
<dbReference type="AlphaFoldDB" id="A0A9D1R0Q1"/>
<comment type="caution">
    <text evidence="1">The sequence shown here is derived from an EMBL/GenBank/DDBJ whole genome shotgun (WGS) entry which is preliminary data.</text>
</comment>
<name>A0A9D1R0Q1_9BACT</name>